<accession>B2VX10</accession>
<evidence type="ECO:0000313" key="2">
    <source>
        <dbReference type="EMBL" id="EDU39685.1"/>
    </source>
</evidence>
<dbReference type="Proteomes" id="UP000001471">
    <property type="component" value="Unassembled WGS sequence"/>
</dbReference>
<reference evidence="3" key="1">
    <citation type="journal article" date="2013" name="G3 (Bethesda)">
        <title>Comparative genomics of a plant-pathogenic fungus, Pyrenophora tritici-repentis, reveals transduplication and the impact of repeat elements on pathogenicity and population divergence.</title>
        <authorList>
            <person name="Manning V.A."/>
            <person name="Pandelova I."/>
            <person name="Dhillon B."/>
            <person name="Wilhelm L.J."/>
            <person name="Goodwin S.B."/>
            <person name="Berlin A.M."/>
            <person name="Figueroa M."/>
            <person name="Freitag M."/>
            <person name="Hane J.K."/>
            <person name="Henrissat B."/>
            <person name="Holman W.H."/>
            <person name="Kodira C.D."/>
            <person name="Martin J."/>
            <person name="Oliver R.P."/>
            <person name="Robbertse B."/>
            <person name="Schackwitz W."/>
            <person name="Schwartz D.C."/>
            <person name="Spatafora J.W."/>
            <person name="Turgeon B.G."/>
            <person name="Yandava C."/>
            <person name="Young S."/>
            <person name="Zhou S."/>
            <person name="Zeng Q."/>
            <person name="Grigoriev I.V."/>
            <person name="Ma L.-J."/>
            <person name="Ciuffetti L.M."/>
        </authorList>
    </citation>
    <scope>NUCLEOTIDE SEQUENCE [LARGE SCALE GENOMIC DNA]</scope>
    <source>
        <strain evidence="3">Pt-1C-BFP</strain>
    </source>
</reference>
<organism evidence="2 3">
    <name type="scientific">Pyrenophora tritici-repentis (strain Pt-1C-BFP)</name>
    <name type="common">Wheat tan spot fungus</name>
    <name type="synonym">Drechslera tritici-repentis</name>
    <dbReference type="NCBI Taxonomy" id="426418"/>
    <lineage>
        <taxon>Eukaryota</taxon>
        <taxon>Fungi</taxon>
        <taxon>Dikarya</taxon>
        <taxon>Ascomycota</taxon>
        <taxon>Pezizomycotina</taxon>
        <taxon>Dothideomycetes</taxon>
        <taxon>Pleosporomycetidae</taxon>
        <taxon>Pleosporales</taxon>
        <taxon>Pleosporineae</taxon>
        <taxon>Pleosporaceae</taxon>
        <taxon>Pyrenophora</taxon>
    </lineage>
</organism>
<gene>
    <name evidence="2" type="ORF">PTRG_00247</name>
</gene>
<evidence type="ECO:0000256" key="1">
    <source>
        <dbReference type="SAM" id="SignalP"/>
    </source>
</evidence>
<name>B2VX10_PYRTR</name>
<dbReference type="AlphaFoldDB" id="B2VX10"/>
<feature type="signal peptide" evidence="1">
    <location>
        <begin position="1"/>
        <end position="19"/>
    </location>
</feature>
<dbReference type="EMBL" id="DS231615">
    <property type="protein sequence ID" value="EDU39685.1"/>
    <property type="molecule type" value="Genomic_DNA"/>
</dbReference>
<dbReference type="HOGENOM" id="CLU_2455854_0_0_1"/>
<sequence>MHILSQLSIFLYAASLVSAGCSVCPATSIHVDPFVLLSQSLSTVEDVLRKMDQGVGKSRSSSIGFLCETTAVGMLSIIMTSSLPAMKVG</sequence>
<evidence type="ECO:0000313" key="3">
    <source>
        <dbReference type="Proteomes" id="UP000001471"/>
    </source>
</evidence>
<proteinExistence type="predicted"/>
<keyword evidence="1" id="KW-0732">Signal</keyword>
<protein>
    <submittedName>
        <fullName evidence="2">Uncharacterized protein</fullName>
    </submittedName>
</protein>
<feature type="chain" id="PRO_5002784527" evidence="1">
    <location>
        <begin position="20"/>
        <end position="89"/>
    </location>
</feature>
<dbReference type="InParanoid" id="B2VX10"/>